<gene>
    <name evidence="1" type="ORF">QP792_08690</name>
</gene>
<accession>A0AAW6ZJU7</accession>
<dbReference type="EMBL" id="JASPBL010000042">
    <property type="protein sequence ID" value="MDK8362273.1"/>
    <property type="molecule type" value="Genomic_DNA"/>
</dbReference>
<dbReference type="Proteomes" id="UP001240589">
    <property type="component" value="Unassembled WGS sequence"/>
</dbReference>
<organism evidence="1 2">
    <name type="scientific">Neisseria mucosa</name>
    <dbReference type="NCBI Taxonomy" id="488"/>
    <lineage>
        <taxon>Bacteria</taxon>
        <taxon>Pseudomonadati</taxon>
        <taxon>Pseudomonadota</taxon>
        <taxon>Betaproteobacteria</taxon>
        <taxon>Neisseriales</taxon>
        <taxon>Neisseriaceae</taxon>
        <taxon>Neisseria</taxon>
    </lineage>
</organism>
<protein>
    <submittedName>
        <fullName evidence="1">Uncharacterized protein</fullName>
    </submittedName>
</protein>
<evidence type="ECO:0000313" key="2">
    <source>
        <dbReference type="Proteomes" id="UP001240589"/>
    </source>
</evidence>
<dbReference type="RefSeq" id="WP_159069418.1">
    <property type="nucleotide sequence ID" value="NZ_JASOLC010000042.1"/>
</dbReference>
<name>A0AAW6ZJU7_NEIMU</name>
<evidence type="ECO:0000313" key="1">
    <source>
        <dbReference type="EMBL" id="MDK8362273.1"/>
    </source>
</evidence>
<reference evidence="1" key="1">
    <citation type="submission" date="2023-05" db="EMBL/GenBank/DDBJ databases">
        <title>Genomic Catalog of Human Bladder Bacteria.</title>
        <authorList>
            <person name="Du J."/>
        </authorList>
    </citation>
    <scope>NUCLEOTIDE SEQUENCE</scope>
    <source>
        <strain evidence="1">UMB7974B</strain>
    </source>
</reference>
<sequence>MLECITNPDIINFVWGTIQSMTQNALYDGVKKILGIKFEKLFNYKEKDDMARFSQLLRTELEENPKLAEEIGKIMLDKSKTCIESKISIVGDINSNGGSVNIGNITHG</sequence>
<comment type="caution">
    <text evidence="1">The sequence shown here is derived from an EMBL/GenBank/DDBJ whole genome shotgun (WGS) entry which is preliminary data.</text>
</comment>
<dbReference type="AlphaFoldDB" id="A0AAW6ZJU7"/>
<proteinExistence type="predicted"/>